<accession>A0A511QNH9</accession>
<evidence type="ECO:0000256" key="2">
    <source>
        <dbReference type="ARBA" id="ARBA00022630"/>
    </source>
</evidence>
<evidence type="ECO:0000259" key="8">
    <source>
        <dbReference type="Pfam" id="PF02441"/>
    </source>
</evidence>
<evidence type="ECO:0000256" key="7">
    <source>
        <dbReference type="HAMAP-Rule" id="MF_01984"/>
    </source>
</evidence>
<keyword evidence="3 7" id="KW-0288">FMN</keyword>
<keyword evidence="1 7" id="KW-0637">Prenyltransferase</keyword>
<evidence type="ECO:0000313" key="9">
    <source>
        <dbReference type="EMBL" id="GEM78868.1"/>
    </source>
</evidence>
<comment type="similarity">
    <text evidence="6 7">Belongs to the UbiX/PAD1 family.</text>
</comment>
<dbReference type="GO" id="GO:0106141">
    <property type="term" value="F:flavin prenyltransferase activity"/>
    <property type="evidence" value="ECO:0007669"/>
    <property type="project" value="UniProtKB-EC"/>
</dbReference>
<feature type="binding site" evidence="7">
    <location>
        <begin position="10"/>
        <end position="12"/>
    </location>
    <ligand>
        <name>FMN</name>
        <dbReference type="ChEBI" id="CHEBI:58210"/>
    </ligand>
</feature>
<dbReference type="NCBIfam" id="NF004685">
    <property type="entry name" value="PRK06029.1"/>
    <property type="match status" value="1"/>
</dbReference>
<dbReference type="PANTHER" id="PTHR43374:SF1">
    <property type="entry name" value="FLAVIN PRENYLTRANSFERASE PAD1, MITOCHONDRIAL"/>
    <property type="match status" value="1"/>
</dbReference>
<evidence type="ECO:0000256" key="6">
    <source>
        <dbReference type="ARBA" id="ARBA00060793"/>
    </source>
</evidence>
<dbReference type="Proteomes" id="UP000321113">
    <property type="component" value="Unassembled WGS sequence"/>
</dbReference>
<dbReference type="RefSeq" id="WP_119008691.1">
    <property type="nucleotide sequence ID" value="NZ_BJXK01000004.1"/>
</dbReference>
<comment type="caution">
    <text evidence="9">The sequence shown here is derived from an EMBL/GenBank/DDBJ whole genome shotgun (WGS) entry which is preliminary data.</text>
</comment>
<dbReference type="SUPFAM" id="SSF52507">
    <property type="entry name" value="Homo-oligomeric flavin-containing Cys decarboxylases, HFCD"/>
    <property type="match status" value="1"/>
</dbReference>
<comment type="catalytic activity">
    <reaction evidence="5 7">
        <text>dimethylallyl phosphate + FMNH2 = prenylated FMNH2 + phosphate</text>
        <dbReference type="Rhea" id="RHEA:37743"/>
        <dbReference type="ChEBI" id="CHEBI:43474"/>
        <dbReference type="ChEBI" id="CHEBI:57618"/>
        <dbReference type="ChEBI" id="CHEBI:87467"/>
        <dbReference type="ChEBI" id="CHEBI:88052"/>
        <dbReference type="EC" id="2.5.1.129"/>
    </reaction>
</comment>
<keyword evidence="2 7" id="KW-0285">Flavoprotein</keyword>
<feature type="binding site" evidence="7">
    <location>
        <position position="123"/>
    </location>
    <ligand>
        <name>FMN</name>
        <dbReference type="ChEBI" id="CHEBI:58210"/>
    </ligand>
</feature>
<evidence type="ECO:0000313" key="10">
    <source>
        <dbReference type="Proteomes" id="UP000321113"/>
    </source>
</evidence>
<dbReference type="EC" id="2.5.1.129" evidence="7"/>
<dbReference type="FunFam" id="3.40.50.1950:FF:000001">
    <property type="entry name" value="Flavin prenyltransferase UbiX"/>
    <property type="match status" value="1"/>
</dbReference>
<dbReference type="InterPro" id="IPR004507">
    <property type="entry name" value="UbiX-like"/>
</dbReference>
<dbReference type="OrthoDB" id="9781577at2"/>
<sequence>MKRLVVGITGASGVIYGVKILEILKDIPDVETHLVMSPSAKVNLKLETDYSEEYVLSLADKVHSHKNQAASISSGSFKTDGMIIAPCSMKTLSAVVNSYADTLVARAADVVLKERRKLVLMTRETPMHVGHCKLVYEAAMLGAIICPPVPAFYARPKTIEEVITHTVVRVLDLFDIELNTINRWSGK</sequence>
<evidence type="ECO:0000256" key="4">
    <source>
        <dbReference type="ARBA" id="ARBA00022679"/>
    </source>
</evidence>
<dbReference type="AlphaFoldDB" id="A0A511QNH9"/>
<comment type="caution">
    <text evidence="7">Lacks conserved residue(s) required for the propagation of feature annotation.</text>
</comment>
<keyword evidence="4 7" id="KW-0808">Transferase</keyword>
<dbReference type="HAMAP" id="MF_01984">
    <property type="entry name" value="ubiX_pad"/>
    <property type="match status" value="1"/>
</dbReference>
<reference evidence="9 10" key="1">
    <citation type="submission" date="2019-07" db="EMBL/GenBank/DDBJ databases">
        <title>Whole genome shotgun sequence of Vibrio superstes NBRC 103154.</title>
        <authorList>
            <person name="Hosoyama A."/>
            <person name="Uohara A."/>
            <person name="Ohji S."/>
            <person name="Ichikawa N."/>
        </authorList>
    </citation>
    <scope>NUCLEOTIDE SEQUENCE [LARGE SCALE GENOMIC DNA]</scope>
    <source>
        <strain evidence="9 10">NBRC 103154</strain>
    </source>
</reference>
<dbReference type="InterPro" id="IPR003382">
    <property type="entry name" value="Flavoprotein"/>
</dbReference>
<evidence type="ECO:0000256" key="3">
    <source>
        <dbReference type="ARBA" id="ARBA00022643"/>
    </source>
</evidence>
<dbReference type="GO" id="GO:0016831">
    <property type="term" value="F:carboxy-lyase activity"/>
    <property type="evidence" value="ECO:0007669"/>
    <property type="project" value="TreeGrafter"/>
</dbReference>
<dbReference type="PANTHER" id="PTHR43374">
    <property type="entry name" value="FLAVIN PRENYLTRANSFERASE"/>
    <property type="match status" value="1"/>
</dbReference>
<evidence type="ECO:0000256" key="1">
    <source>
        <dbReference type="ARBA" id="ARBA00022602"/>
    </source>
</evidence>
<protein>
    <recommendedName>
        <fullName evidence="7">Flavin prenyltransferase UbiX</fullName>
        <ecNumber evidence="7">2.5.1.129</ecNumber>
    </recommendedName>
</protein>
<dbReference type="InterPro" id="IPR036551">
    <property type="entry name" value="Flavin_trans-like"/>
</dbReference>
<gene>
    <name evidence="7 9" type="primary">ubiX</name>
    <name evidence="9" type="ORF">VSU01S_11130</name>
</gene>
<feature type="binding site" evidence="7">
    <location>
        <position position="169"/>
    </location>
    <ligand>
        <name>dimethylallyl phosphate</name>
        <dbReference type="ChEBI" id="CHEBI:88052"/>
    </ligand>
</feature>
<dbReference type="Pfam" id="PF02441">
    <property type="entry name" value="Flavoprotein"/>
    <property type="match status" value="1"/>
</dbReference>
<dbReference type="Gene3D" id="3.40.50.1950">
    <property type="entry name" value="Flavin prenyltransferase-like"/>
    <property type="match status" value="1"/>
</dbReference>
<comment type="function">
    <text evidence="7">Flavin prenyltransferase that catalyzes the synthesis of the prenylated FMN cofactor (prenyl-FMN) for 4-hydroxy-3-polyprenylbenzoic acid decarboxylase UbiD. The prenyltransferase is metal-independent and links a dimethylallyl moiety from dimethylallyl monophosphate (DMAP) to the flavin N5 and C6 atoms of FMN.</text>
</comment>
<dbReference type="EMBL" id="BJXK01000004">
    <property type="protein sequence ID" value="GEM78868.1"/>
    <property type="molecule type" value="Genomic_DNA"/>
</dbReference>
<keyword evidence="10" id="KW-1185">Reference proteome</keyword>
<dbReference type="NCBIfam" id="TIGR00421">
    <property type="entry name" value="ubiX_pad"/>
    <property type="match status" value="1"/>
</dbReference>
<feature type="binding site" evidence="7">
    <location>
        <begin position="88"/>
        <end position="91"/>
    </location>
    <ligand>
        <name>FMN</name>
        <dbReference type="ChEBI" id="CHEBI:58210"/>
    </ligand>
</feature>
<proteinExistence type="inferred from homology"/>
<feature type="binding site" evidence="7">
    <location>
        <position position="153"/>
    </location>
    <ligand>
        <name>dimethylallyl phosphate</name>
        <dbReference type="ChEBI" id="CHEBI:88052"/>
    </ligand>
</feature>
<organism evidence="9 10">
    <name type="scientific">Vibrio superstes NBRC 103154</name>
    <dbReference type="NCBI Taxonomy" id="1219062"/>
    <lineage>
        <taxon>Bacteria</taxon>
        <taxon>Pseudomonadati</taxon>
        <taxon>Pseudomonadota</taxon>
        <taxon>Gammaproteobacteria</taxon>
        <taxon>Vibrionales</taxon>
        <taxon>Vibrionaceae</taxon>
        <taxon>Vibrio</taxon>
    </lineage>
</organism>
<feature type="domain" description="Flavoprotein" evidence="8">
    <location>
        <begin position="2"/>
        <end position="172"/>
    </location>
</feature>
<feature type="binding site" evidence="7">
    <location>
        <position position="37"/>
    </location>
    <ligand>
        <name>FMN</name>
        <dbReference type="ChEBI" id="CHEBI:58210"/>
    </ligand>
</feature>
<name>A0A511QNH9_9VIBR</name>
<evidence type="ECO:0000256" key="5">
    <source>
        <dbReference type="ARBA" id="ARBA00050612"/>
    </source>
</evidence>